<dbReference type="Proteomes" id="UP001372338">
    <property type="component" value="Unassembled WGS sequence"/>
</dbReference>
<evidence type="ECO:0008006" key="4">
    <source>
        <dbReference type="Google" id="ProtNLM"/>
    </source>
</evidence>
<evidence type="ECO:0000313" key="2">
    <source>
        <dbReference type="EMBL" id="KAK7246048.1"/>
    </source>
</evidence>
<keyword evidence="3" id="KW-1185">Reference proteome</keyword>
<comment type="caution">
    <text evidence="2">The sequence shown here is derived from an EMBL/GenBank/DDBJ whole genome shotgun (WGS) entry which is preliminary data.</text>
</comment>
<evidence type="ECO:0000313" key="3">
    <source>
        <dbReference type="Proteomes" id="UP001372338"/>
    </source>
</evidence>
<keyword evidence="1" id="KW-0472">Membrane</keyword>
<dbReference type="EMBL" id="JAYWIO010000008">
    <property type="protein sequence ID" value="KAK7246048.1"/>
    <property type="molecule type" value="Genomic_DNA"/>
</dbReference>
<evidence type="ECO:0000256" key="1">
    <source>
        <dbReference type="SAM" id="Phobius"/>
    </source>
</evidence>
<accession>A0AAN9HUQ8</accession>
<name>A0AAN9HUQ8_CROPI</name>
<dbReference type="AlphaFoldDB" id="A0AAN9HUQ8"/>
<protein>
    <recommendedName>
        <fullName evidence="4">Transmembrane protein</fullName>
    </recommendedName>
</protein>
<reference evidence="2 3" key="1">
    <citation type="submission" date="2024-01" db="EMBL/GenBank/DDBJ databases">
        <title>The genomes of 5 underutilized Papilionoideae crops provide insights into root nodulation and disease resistanc.</title>
        <authorList>
            <person name="Yuan L."/>
        </authorList>
    </citation>
    <scope>NUCLEOTIDE SEQUENCE [LARGE SCALE GENOMIC DNA]</scope>
    <source>
        <strain evidence="2">ZHUSHIDOU_FW_LH</strain>
        <tissue evidence="2">Leaf</tissue>
    </source>
</reference>
<sequence length="130" mass="15246">MIIGDSSFMNASFRFSWVLCPFANRNRDTKKSYTCDDNATKDTTNQRLILFLSLPSLSFSLISNVLLLSLVFSLHSNNRKKFQFFFVFDIRSLLDFSSFHFSQNKTQRIFLCFRSLKWILVSLSLLRNSM</sequence>
<feature type="transmembrane region" description="Helical" evidence="1">
    <location>
        <begin position="48"/>
        <end position="72"/>
    </location>
</feature>
<gene>
    <name evidence="2" type="ORF">RIF29_40906</name>
</gene>
<proteinExistence type="predicted"/>
<keyword evidence="1" id="KW-0812">Transmembrane</keyword>
<keyword evidence="1" id="KW-1133">Transmembrane helix</keyword>
<organism evidence="2 3">
    <name type="scientific">Crotalaria pallida</name>
    <name type="common">Smooth rattlebox</name>
    <name type="synonym">Crotalaria striata</name>
    <dbReference type="NCBI Taxonomy" id="3830"/>
    <lineage>
        <taxon>Eukaryota</taxon>
        <taxon>Viridiplantae</taxon>
        <taxon>Streptophyta</taxon>
        <taxon>Embryophyta</taxon>
        <taxon>Tracheophyta</taxon>
        <taxon>Spermatophyta</taxon>
        <taxon>Magnoliopsida</taxon>
        <taxon>eudicotyledons</taxon>
        <taxon>Gunneridae</taxon>
        <taxon>Pentapetalae</taxon>
        <taxon>rosids</taxon>
        <taxon>fabids</taxon>
        <taxon>Fabales</taxon>
        <taxon>Fabaceae</taxon>
        <taxon>Papilionoideae</taxon>
        <taxon>50 kb inversion clade</taxon>
        <taxon>genistoids sensu lato</taxon>
        <taxon>core genistoids</taxon>
        <taxon>Crotalarieae</taxon>
        <taxon>Crotalaria</taxon>
    </lineage>
</organism>